<name>A0AAV4HA14_9GAST</name>
<dbReference type="AlphaFoldDB" id="A0AAV4HA14"/>
<evidence type="ECO:0000313" key="1">
    <source>
        <dbReference type="EMBL" id="GFR94559.1"/>
    </source>
</evidence>
<proteinExistence type="predicted"/>
<organism evidence="1 2">
    <name type="scientific">Elysia marginata</name>
    <dbReference type="NCBI Taxonomy" id="1093978"/>
    <lineage>
        <taxon>Eukaryota</taxon>
        <taxon>Metazoa</taxon>
        <taxon>Spiralia</taxon>
        <taxon>Lophotrochozoa</taxon>
        <taxon>Mollusca</taxon>
        <taxon>Gastropoda</taxon>
        <taxon>Heterobranchia</taxon>
        <taxon>Euthyneura</taxon>
        <taxon>Panpulmonata</taxon>
        <taxon>Sacoglossa</taxon>
        <taxon>Placobranchoidea</taxon>
        <taxon>Plakobranchidae</taxon>
        <taxon>Elysia</taxon>
    </lineage>
</organism>
<comment type="caution">
    <text evidence="1">The sequence shown here is derived from an EMBL/GenBank/DDBJ whole genome shotgun (WGS) entry which is preliminary data.</text>
</comment>
<evidence type="ECO:0000313" key="2">
    <source>
        <dbReference type="Proteomes" id="UP000762676"/>
    </source>
</evidence>
<sequence length="207" mass="24005">MHADYLEKTGSKISYNSFHKTFKSMNISMALLGHEECEICSTMAMHKKDCHCEDVCDISEFLGHKTRYRAARKEYQQDSQVNTEEKRLIVSADLQKVIMLPRMEQFKTAVFTRRLTVFNETFAEVGKGKRNHAVVWHEATSGRRDEDIASAFYEYLLGARSSPRGIEPKKKENIVNNLLPLMPPNRRFFWNDLPLNAHAKDLTVFDE</sequence>
<keyword evidence="2" id="KW-1185">Reference proteome</keyword>
<accession>A0AAV4HA14</accession>
<keyword evidence="1" id="KW-0418">Kinase</keyword>
<keyword evidence="1" id="KW-0808">Transferase</keyword>
<dbReference type="EMBL" id="BMAT01008887">
    <property type="protein sequence ID" value="GFR94559.1"/>
    <property type="molecule type" value="Genomic_DNA"/>
</dbReference>
<reference evidence="1 2" key="1">
    <citation type="journal article" date="2021" name="Elife">
        <title>Chloroplast acquisition without the gene transfer in kleptoplastic sea slugs, Plakobranchus ocellatus.</title>
        <authorList>
            <person name="Maeda T."/>
            <person name="Takahashi S."/>
            <person name="Yoshida T."/>
            <person name="Shimamura S."/>
            <person name="Takaki Y."/>
            <person name="Nagai Y."/>
            <person name="Toyoda A."/>
            <person name="Suzuki Y."/>
            <person name="Arimoto A."/>
            <person name="Ishii H."/>
            <person name="Satoh N."/>
            <person name="Nishiyama T."/>
            <person name="Hasebe M."/>
            <person name="Maruyama T."/>
            <person name="Minagawa J."/>
            <person name="Obokata J."/>
            <person name="Shigenobu S."/>
        </authorList>
    </citation>
    <scope>NUCLEOTIDE SEQUENCE [LARGE SCALE GENOMIC DNA]</scope>
</reference>
<dbReference type="GO" id="GO:0016301">
    <property type="term" value="F:kinase activity"/>
    <property type="evidence" value="ECO:0007669"/>
    <property type="project" value="UniProtKB-KW"/>
</dbReference>
<gene>
    <name evidence="1" type="ORF">ElyMa_004406600</name>
</gene>
<protein>
    <submittedName>
        <fullName evidence="1">CAI-1 autoinducer sensor kinase/phosphatase CqsS</fullName>
    </submittedName>
</protein>
<dbReference type="Proteomes" id="UP000762676">
    <property type="component" value="Unassembled WGS sequence"/>
</dbReference>